<dbReference type="OMA" id="KYQQRMT"/>
<dbReference type="OrthoDB" id="7866449at2759"/>
<name>B4H6N1_DROPE</name>
<evidence type="ECO:0000313" key="3">
    <source>
        <dbReference type="Proteomes" id="UP000008744"/>
    </source>
</evidence>
<evidence type="ECO:0000313" key="2">
    <source>
        <dbReference type="EMBL" id="EDW33459.1"/>
    </source>
</evidence>
<feature type="region of interest" description="Disordered" evidence="1">
    <location>
        <begin position="166"/>
        <end position="202"/>
    </location>
</feature>
<gene>
    <name evidence="2" type="primary">Dper\GL15479</name>
    <name evidence="2" type="ORF">Dper_GL15479</name>
</gene>
<dbReference type="Proteomes" id="UP000008744">
    <property type="component" value="Unassembled WGS sequence"/>
</dbReference>
<dbReference type="AlphaFoldDB" id="B4H6N1"/>
<sequence length="247" mass="28335">MAKTKNSPCTIKKRLEQQVAILRRELASARVDQNDISRKYAARVRQQAGSGSFSDESLKLKKRIKILERENHEQNQYISYLEEQIKLMPAQYESRMVDLKKSAKLAERELNKVYHGMRSIKEQVKQVDKLKDSVAVLKARLERRDFIIAHYEAQNSKRTVIVEDLQGHQKSESHHKKCHTTTPTPKPTSEPTDVTAESETEPQGSLLVEKYKKLDNIRAPLKHKLRSVDFCSLAAALRMKGKQSGSI</sequence>
<dbReference type="KEGG" id="dpe:6601374"/>
<dbReference type="STRING" id="7234.B4H6N1"/>
<accession>B4H6N1</accession>
<reference evidence="2 3" key="1">
    <citation type="journal article" date="2007" name="Nature">
        <title>Evolution of genes and genomes on the Drosophila phylogeny.</title>
        <authorList>
            <consortium name="Drosophila 12 Genomes Consortium"/>
            <person name="Clark A.G."/>
            <person name="Eisen M.B."/>
            <person name="Smith D.R."/>
            <person name="Bergman C.M."/>
            <person name="Oliver B."/>
            <person name="Markow T.A."/>
            <person name="Kaufman T.C."/>
            <person name="Kellis M."/>
            <person name="Gelbart W."/>
            <person name="Iyer V.N."/>
            <person name="Pollard D.A."/>
            <person name="Sackton T.B."/>
            <person name="Larracuente A.M."/>
            <person name="Singh N.D."/>
            <person name="Abad J.P."/>
            <person name="Abt D.N."/>
            <person name="Adryan B."/>
            <person name="Aguade M."/>
            <person name="Akashi H."/>
            <person name="Anderson W.W."/>
            <person name="Aquadro C.F."/>
            <person name="Ardell D.H."/>
            <person name="Arguello R."/>
            <person name="Artieri C.G."/>
            <person name="Barbash D.A."/>
            <person name="Barker D."/>
            <person name="Barsanti P."/>
            <person name="Batterham P."/>
            <person name="Batzoglou S."/>
            <person name="Begun D."/>
            <person name="Bhutkar A."/>
            <person name="Blanco E."/>
            <person name="Bosak S.A."/>
            <person name="Bradley R.K."/>
            <person name="Brand A.D."/>
            <person name="Brent M.R."/>
            <person name="Brooks A.N."/>
            <person name="Brown R.H."/>
            <person name="Butlin R.K."/>
            <person name="Caggese C."/>
            <person name="Calvi B.R."/>
            <person name="Bernardo de Carvalho A."/>
            <person name="Caspi A."/>
            <person name="Castrezana S."/>
            <person name="Celniker S.E."/>
            <person name="Chang J.L."/>
            <person name="Chapple C."/>
            <person name="Chatterji S."/>
            <person name="Chinwalla A."/>
            <person name="Civetta A."/>
            <person name="Clifton S.W."/>
            <person name="Comeron J.M."/>
            <person name="Costello J.C."/>
            <person name="Coyne J.A."/>
            <person name="Daub J."/>
            <person name="David R.G."/>
            <person name="Delcher A.L."/>
            <person name="Delehaunty K."/>
            <person name="Do C.B."/>
            <person name="Ebling H."/>
            <person name="Edwards K."/>
            <person name="Eickbush T."/>
            <person name="Evans J.D."/>
            <person name="Filipski A."/>
            <person name="Findeiss S."/>
            <person name="Freyhult E."/>
            <person name="Fulton L."/>
            <person name="Fulton R."/>
            <person name="Garcia A.C."/>
            <person name="Gardiner A."/>
            <person name="Garfield D.A."/>
            <person name="Garvin B.E."/>
            <person name="Gibson G."/>
            <person name="Gilbert D."/>
            <person name="Gnerre S."/>
            <person name="Godfrey J."/>
            <person name="Good R."/>
            <person name="Gotea V."/>
            <person name="Gravely B."/>
            <person name="Greenberg A.J."/>
            <person name="Griffiths-Jones S."/>
            <person name="Gross S."/>
            <person name="Guigo R."/>
            <person name="Gustafson E.A."/>
            <person name="Haerty W."/>
            <person name="Hahn M.W."/>
            <person name="Halligan D.L."/>
            <person name="Halpern A.L."/>
            <person name="Halter G.M."/>
            <person name="Han M.V."/>
            <person name="Heger A."/>
            <person name="Hillier L."/>
            <person name="Hinrichs A.S."/>
            <person name="Holmes I."/>
            <person name="Hoskins R.A."/>
            <person name="Hubisz M.J."/>
            <person name="Hultmark D."/>
            <person name="Huntley M.A."/>
            <person name="Jaffe D.B."/>
            <person name="Jagadeeshan S."/>
            <person name="Jeck W.R."/>
            <person name="Johnson J."/>
            <person name="Jones C.D."/>
            <person name="Jordan W.C."/>
            <person name="Karpen G.H."/>
            <person name="Kataoka E."/>
            <person name="Keightley P.D."/>
            <person name="Kheradpour P."/>
            <person name="Kirkness E.F."/>
            <person name="Koerich L.B."/>
            <person name="Kristiansen K."/>
            <person name="Kudrna D."/>
            <person name="Kulathinal R.J."/>
            <person name="Kumar S."/>
            <person name="Kwok R."/>
            <person name="Lander E."/>
            <person name="Langley C.H."/>
            <person name="Lapoint R."/>
            <person name="Lazzaro B.P."/>
            <person name="Lee S.J."/>
            <person name="Levesque L."/>
            <person name="Li R."/>
            <person name="Lin C.F."/>
            <person name="Lin M.F."/>
            <person name="Lindblad-Toh K."/>
            <person name="Llopart A."/>
            <person name="Long M."/>
            <person name="Low L."/>
            <person name="Lozovsky E."/>
            <person name="Lu J."/>
            <person name="Luo M."/>
            <person name="Machado C.A."/>
            <person name="Makalowski W."/>
            <person name="Marzo M."/>
            <person name="Matsuda M."/>
            <person name="Matzkin L."/>
            <person name="McAllister B."/>
            <person name="McBride C.S."/>
            <person name="McKernan B."/>
            <person name="McKernan K."/>
            <person name="Mendez-Lago M."/>
            <person name="Minx P."/>
            <person name="Mollenhauer M.U."/>
            <person name="Montooth K."/>
            <person name="Mount S.M."/>
            <person name="Mu X."/>
            <person name="Myers E."/>
            <person name="Negre B."/>
            <person name="Newfeld S."/>
            <person name="Nielsen R."/>
            <person name="Noor M.A."/>
            <person name="O'Grady P."/>
            <person name="Pachter L."/>
            <person name="Papaceit M."/>
            <person name="Parisi M.J."/>
            <person name="Parisi M."/>
            <person name="Parts L."/>
            <person name="Pedersen J.S."/>
            <person name="Pesole G."/>
            <person name="Phillippy A.M."/>
            <person name="Ponting C.P."/>
            <person name="Pop M."/>
            <person name="Porcelli D."/>
            <person name="Powell J.R."/>
            <person name="Prohaska S."/>
            <person name="Pruitt K."/>
            <person name="Puig M."/>
            <person name="Quesneville H."/>
            <person name="Ram K.R."/>
            <person name="Rand D."/>
            <person name="Rasmussen M.D."/>
            <person name="Reed L.K."/>
            <person name="Reenan R."/>
            <person name="Reily A."/>
            <person name="Remington K.A."/>
            <person name="Rieger T.T."/>
            <person name="Ritchie M.G."/>
            <person name="Robin C."/>
            <person name="Rogers Y.H."/>
            <person name="Rohde C."/>
            <person name="Rozas J."/>
            <person name="Rubenfield M.J."/>
            <person name="Ruiz A."/>
            <person name="Russo S."/>
            <person name="Salzberg S.L."/>
            <person name="Sanchez-Gracia A."/>
            <person name="Saranga D.J."/>
            <person name="Sato H."/>
            <person name="Schaeffer S.W."/>
            <person name="Schatz M.C."/>
            <person name="Schlenke T."/>
            <person name="Schwartz R."/>
            <person name="Segarra C."/>
            <person name="Singh R.S."/>
            <person name="Sirot L."/>
            <person name="Sirota M."/>
            <person name="Sisneros N.B."/>
            <person name="Smith C.D."/>
            <person name="Smith T.F."/>
            <person name="Spieth J."/>
            <person name="Stage D.E."/>
            <person name="Stark A."/>
            <person name="Stephan W."/>
            <person name="Strausberg R.L."/>
            <person name="Strempel S."/>
            <person name="Sturgill D."/>
            <person name="Sutton G."/>
            <person name="Sutton G.G."/>
            <person name="Tao W."/>
            <person name="Teichmann S."/>
            <person name="Tobari Y.N."/>
            <person name="Tomimura Y."/>
            <person name="Tsolas J.M."/>
            <person name="Valente V.L."/>
            <person name="Venter E."/>
            <person name="Venter J.C."/>
            <person name="Vicario S."/>
            <person name="Vieira F.G."/>
            <person name="Vilella A.J."/>
            <person name="Villasante A."/>
            <person name="Walenz B."/>
            <person name="Wang J."/>
            <person name="Wasserman M."/>
            <person name="Watts T."/>
            <person name="Wilson D."/>
            <person name="Wilson R.K."/>
            <person name="Wing R.A."/>
            <person name="Wolfner M.F."/>
            <person name="Wong A."/>
            <person name="Wong G.K."/>
            <person name="Wu C.I."/>
            <person name="Wu G."/>
            <person name="Yamamoto D."/>
            <person name="Yang H.P."/>
            <person name="Yang S.P."/>
            <person name="Yorke J.A."/>
            <person name="Yoshida K."/>
            <person name="Zdobnov E."/>
            <person name="Zhang P."/>
            <person name="Zhang Y."/>
            <person name="Zimin A.V."/>
            <person name="Baldwin J."/>
            <person name="Abdouelleil A."/>
            <person name="Abdulkadir J."/>
            <person name="Abebe A."/>
            <person name="Abera B."/>
            <person name="Abreu J."/>
            <person name="Acer S.C."/>
            <person name="Aftuck L."/>
            <person name="Alexander A."/>
            <person name="An P."/>
            <person name="Anderson E."/>
            <person name="Anderson S."/>
            <person name="Arachi H."/>
            <person name="Azer M."/>
            <person name="Bachantsang P."/>
            <person name="Barry A."/>
            <person name="Bayul T."/>
            <person name="Berlin A."/>
            <person name="Bessette D."/>
            <person name="Bloom T."/>
            <person name="Blye J."/>
            <person name="Boguslavskiy L."/>
            <person name="Bonnet C."/>
            <person name="Boukhgalter B."/>
            <person name="Bourzgui I."/>
            <person name="Brown A."/>
            <person name="Cahill P."/>
            <person name="Channer S."/>
            <person name="Cheshatsang Y."/>
            <person name="Chuda L."/>
            <person name="Citroen M."/>
            <person name="Collymore A."/>
            <person name="Cooke P."/>
            <person name="Costello M."/>
            <person name="D'Aco K."/>
            <person name="Daza R."/>
            <person name="De Haan G."/>
            <person name="DeGray S."/>
            <person name="DeMaso C."/>
            <person name="Dhargay N."/>
            <person name="Dooley K."/>
            <person name="Dooley E."/>
            <person name="Doricent M."/>
            <person name="Dorje P."/>
            <person name="Dorjee K."/>
            <person name="Dupes A."/>
            <person name="Elong R."/>
            <person name="Falk J."/>
            <person name="Farina A."/>
            <person name="Faro S."/>
            <person name="Ferguson D."/>
            <person name="Fisher S."/>
            <person name="Foley C.D."/>
            <person name="Franke A."/>
            <person name="Friedrich D."/>
            <person name="Gadbois L."/>
            <person name="Gearin G."/>
            <person name="Gearin C.R."/>
            <person name="Giannoukos G."/>
            <person name="Goode T."/>
            <person name="Graham J."/>
            <person name="Grandbois E."/>
            <person name="Grewal S."/>
            <person name="Gyaltsen K."/>
            <person name="Hafez N."/>
            <person name="Hagos B."/>
            <person name="Hall J."/>
            <person name="Henson C."/>
            <person name="Hollinger A."/>
            <person name="Honan T."/>
            <person name="Huard M.D."/>
            <person name="Hughes L."/>
            <person name="Hurhula B."/>
            <person name="Husby M.E."/>
            <person name="Kamat A."/>
            <person name="Kanga B."/>
            <person name="Kashin S."/>
            <person name="Khazanovich D."/>
            <person name="Kisner P."/>
            <person name="Lance K."/>
            <person name="Lara M."/>
            <person name="Lee W."/>
            <person name="Lennon N."/>
            <person name="Letendre F."/>
            <person name="LeVine R."/>
            <person name="Lipovsky A."/>
            <person name="Liu X."/>
            <person name="Liu J."/>
            <person name="Liu S."/>
            <person name="Lokyitsang T."/>
            <person name="Lokyitsang Y."/>
            <person name="Lubonja R."/>
            <person name="Lui A."/>
            <person name="MacDonald P."/>
            <person name="Magnisalis V."/>
            <person name="Maru K."/>
            <person name="Matthews C."/>
            <person name="McCusker W."/>
            <person name="McDonough S."/>
            <person name="Mehta T."/>
            <person name="Meldrim J."/>
            <person name="Meneus L."/>
            <person name="Mihai O."/>
            <person name="Mihalev A."/>
            <person name="Mihova T."/>
            <person name="Mittelman R."/>
            <person name="Mlenga V."/>
            <person name="Montmayeur A."/>
            <person name="Mulrain L."/>
            <person name="Navidi A."/>
            <person name="Naylor J."/>
            <person name="Negash T."/>
            <person name="Nguyen T."/>
            <person name="Nguyen N."/>
            <person name="Nicol R."/>
            <person name="Norbu C."/>
            <person name="Norbu N."/>
            <person name="Novod N."/>
            <person name="O'Neill B."/>
            <person name="Osman S."/>
            <person name="Markiewicz E."/>
            <person name="Oyono O.L."/>
            <person name="Patti C."/>
            <person name="Phunkhang P."/>
            <person name="Pierre F."/>
            <person name="Priest M."/>
            <person name="Raghuraman S."/>
            <person name="Rege F."/>
            <person name="Reyes R."/>
            <person name="Rise C."/>
            <person name="Rogov P."/>
            <person name="Ross K."/>
            <person name="Ryan E."/>
            <person name="Settipalli S."/>
            <person name="Shea T."/>
            <person name="Sherpa N."/>
            <person name="Shi L."/>
            <person name="Shih D."/>
            <person name="Sparrow T."/>
            <person name="Spaulding J."/>
            <person name="Stalker J."/>
            <person name="Stange-Thomann N."/>
            <person name="Stavropoulos S."/>
            <person name="Stone C."/>
            <person name="Strader C."/>
            <person name="Tesfaye S."/>
            <person name="Thomson T."/>
            <person name="Thoulutsang Y."/>
            <person name="Thoulutsang D."/>
            <person name="Topham K."/>
            <person name="Topping I."/>
            <person name="Tsamla T."/>
            <person name="Vassiliev H."/>
            <person name="Vo A."/>
            <person name="Wangchuk T."/>
            <person name="Wangdi T."/>
            <person name="Weiand M."/>
            <person name="Wilkinson J."/>
            <person name="Wilson A."/>
            <person name="Yadav S."/>
            <person name="Young G."/>
            <person name="Yu Q."/>
            <person name="Zembek L."/>
            <person name="Zhong D."/>
            <person name="Zimmer A."/>
            <person name="Zwirko Z."/>
            <person name="Jaffe D.B."/>
            <person name="Alvarez P."/>
            <person name="Brockman W."/>
            <person name="Butler J."/>
            <person name="Chin C."/>
            <person name="Gnerre S."/>
            <person name="Grabherr M."/>
            <person name="Kleber M."/>
            <person name="Mauceli E."/>
            <person name="MacCallum I."/>
        </authorList>
    </citation>
    <scope>NUCLEOTIDE SEQUENCE [LARGE SCALE GENOMIC DNA]</scope>
    <source>
        <strain evidence="3">MSH-3 / Tucson 14011-0111.49</strain>
    </source>
</reference>
<dbReference type="EMBL" id="CH479214">
    <property type="protein sequence ID" value="EDW33459.1"/>
    <property type="molecule type" value="Genomic_DNA"/>
</dbReference>
<feature type="compositionally biased region" description="Polar residues" evidence="1">
    <location>
        <begin position="189"/>
        <end position="202"/>
    </location>
</feature>
<proteinExistence type="predicted"/>
<dbReference type="PhylomeDB" id="B4H6N1"/>
<organism evidence="3">
    <name type="scientific">Drosophila persimilis</name>
    <name type="common">Fruit fly</name>
    <dbReference type="NCBI Taxonomy" id="7234"/>
    <lineage>
        <taxon>Eukaryota</taxon>
        <taxon>Metazoa</taxon>
        <taxon>Ecdysozoa</taxon>
        <taxon>Arthropoda</taxon>
        <taxon>Hexapoda</taxon>
        <taxon>Insecta</taxon>
        <taxon>Pterygota</taxon>
        <taxon>Neoptera</taxon>
        <taxon>Endopterygota</taxon>
        <taxon>Diptera</taxon>
        <taxon>Brachycera</taxon>
        <taxon>Muscomorpha</taxon>
        <taxon>Ephydroidea</taxon>
        <taxon>Drosophilidae</taxon>
        <taxon>Drosophila</taxon>
        <taxon>Sophophora</taxon>
    </lineage>
</organism>
<dbReference type="HOGENOM" id="CLU_1125549_0_0_1"/>
<protein>
    <submittedName>
        <fullName evidence="2">GL15479</fullName>
    </submittedName>
</protein>
<dbReference type="SMR" id="B4H6N1"/>
<keyword evidence="3" id="KW-1185">Reference proteome</keyword>
<evidence type="ECO:0000256" key="1">
    <source>
        <dbReference type="SAM" id="MobiDB-lite"/>
    </source>
</evidence>